<evidence type="ECO:0000259" key="1">
    <source>
        <dbReference type="Pfam" id="PF21882"/>
    </source>
</evidence>
<dbReference type="KEGG" id="prag:EKN56_13260"/>
<gene>
    <name evidence="2" type="ORF">EKN56_13260</name>
</gene>
<dbReference type="AlphaFoldDB" id="A0A411WMA9"/>
<keyword evidence="3" id="KW-1185">Reference proteome</keyword>
<proteinExistence type="predicted"/>
<organism evidence="2 3">
    <name type="scientific">Limnobaculum zhutongyuii</name>
    <dbReference type="NCBI Taxonomy" id="2498113"/>
    <lineage>
        <taxon>Bacteria</taxon>
        <taxon>Pseudomonadati</taxon>
        <taxon>Pseudomonadota</taxon>
        <taxon>Gammaproteobacteria</taxon>
        <taxon>Enterobacterales</taxon>
        <taxon>Budviciaceae</taxon>
        <taxon>Limnobaculum</taxon>
    </lineage>
</organism>
<protein>
    <submittedName>
        <fullName evidence="2">Phage tail protein</fullName>
    </submittedName>
</protein>
<dbReference type="OrthoDB" id="6460800at2"/>
<evidence type="ECO:0000313" key="2">
    <source>
        <dbReference type="EMBL" id="QBH97280.1"/>
    </source>
</evidence>
<evidence type="ECO:0000313" key="3">
    <source>
        <dbReference type="Proteomes" id="UP000293154"/>
    </source>
</evidence>
<reference evidence="2 3" key="1">
    <citation type="submission" date="2019-03" db="EMBL/GenBank/DDBJ databases">
        <title>Pragia sp. nov. isolated from the gut tract of Carduelis flavirostris.</title>
        <authorList>
            <person name="Ge Y."/>
        </authorList>
    </citation>
    <scope>NUCLEOTIDE SEQUENCE [LARGE SCALE GENOMIC DNA]</scope>
    <source>
        <strain evidence="2 3">CF-458</strain>
    </source>
</reference>
<dbReference type="Proteomes" id="UP000293154">
    <property type="component" value="Chromosome"/>
</dbReference>
<name>A0A411WMA9_9GAMM</name>
<dbReference type="Pfam" id="PF21882">
    <property type="entry name" value="Gp53-like_C"/>
    <property type="match status" value="1"/>
</dbReference>
<feature type="domain" description="Putative tail fiber protein gp53-like C-terminal" evidence="1">
    <location>
        <begin position="15"/>
        <end position="97"/>
    </location>
</feature>
<accession>A0A411WMA9</accession>
<dbReference type="EMBL" id="CP034752">
    <property type="protein sequence ID" value="QBH97280.1"/>
    <property type="molecule type" value="Genomic_DNA"/>
</dbReference>
<dbReference type="InterPro" id="IPR054075">
    <property type="entry name" value="Gp53-like_C"/>
</dbReference>
<dbReference type="Gene3D" id="2.60.40.3940">
    <property type="match status" value="1"/>
</dbReference>
<sequence>MNAWTGIKGSRSWKRFPDGTIIQRGISIAGTAGNPTTIQLPISFSDTNYSVVCSYDNARSGISTIYSFAALPLTASTFALMGSLTSGSIYAYWIAIGE</sequence>